<proteinExistence type="inferred from homology"/>
<reference evidence="5" key="1">
    <citation type="journal article" date="2021" name="PeerJ">
        <title>Extensive microbial diversity within the chicken gut microbiome revealed by metagenomics and culture.</title>
        <authorList>
            <person name="Gilroy R."/>
            <person name="Ravi A."/>
            <person name="Getino M."/>
            <person name="Pursley I."/>
            <person name="Horton D.L."/>
            <person name="Alikhan N.F."/>
            <person name="Baker D."/>
            <person name="Gharbi K."/>
            <person name="Hall N."/>
            <person name="Watson M."/>
            <person name="Adriaenssens E.M."/>
            <person name="Foster-Nyarko E."/>
            <person name="Jarju S."/>
            <person name="Secka A."/>
            <person name="Antonio M."/>
            <person name="Oren A."/>
            <person name="Chaudhuri R.R."/>
            <person name="La Ragione R."/>
            <person name="Hildebrand F."/>
            <person name="Pallen M.J."/>
        </authorList>
    </citation>
    <scope>NUCLEOTIDE SEQUENCE</scope>
    <source>
        <strain evidence="5">14324</strain>
    </source>
</reference>
<evidence type="ECO:0000313" key="6">
    <source>
        <dbReference type="Proteomes" id="UP000824041"/>
    </source>
</evidence>
<comment type="catalytic activity">
    <reaction evidence="3">
        <text>3'-dephospho-CoA + ATP = ADP + CoA + H(+)</text>
        <dbReference type="Rhea" id="RHEA:18245"/>
        <dbReference type="ChEBI" id="CHEBI:15378"/>
        <dbReference type="ChEBI" id="CHEBI:30616"/>
        <dbReference type="ChEBI" id="CHEBI:57287"/>
        <dbReference type="ChEBI" id="CHEBI:57328"/>
        <dbReference type="ChEBI" id="CHEBI:456216"/>
        <dbReference type="EC" id="2.7.1.24"/>
    </reaction>
</comment>
<dbReference type="GO" id="GO:0005524">
    <property type="term" value="F:ATP binding"/>
    <property type="evidence" value="ECO:0007669"/>
    <property type="project" value="UniProtKB-UniRule"/>
</dbReference>
<reference evidence="5" key="2">
    <citation type="submission" date="2021-04" db="EMBL/GenBank/DDBJ databases">
        <authorList>
            <person name="Gilroy R."/>
        </authorList>
    </citation>
    <scope>NUCLEOTIDE SEQUENCE</scope>
    <source>
        <strain evidence="5">14324</strain>
    </source>
</reference>
<keyword evidence="1 3" id="KW-0547">Nucleotide-binding</keyword>
<comment type="pathway">
    <text evidence="3">Cofactor biosynthesis; coenzyme A biosynthesis; CoA from (R)-pantothenate: step 5/5.</text>
</comment>
<dbReference type="InterPro" id="IPR027417">
    <property type="entry name" value="P-loop_NTPase"/>
</dbReference>
<dbReference type="EC" id="2.7.1.24" evidence="3 4"/>
<dbReference type="EMBL" id="DXBU01000022">
    <property type="protein sequence ID" value="HIZ21515.1"/>
    <property type="molecule type" value="Genomic_DNA"/>
</dbReference>
<dbReference type="GO" id="GO:0015937">
    <property type="term" value="P:coenzyme A biosynthetic process"/>
    <property type="evidence" value="ECO:0007669"/>
    <property type="project" value="UniProtKB-UniRule"/>
</dbReference>
<evidence type="ECO:0000256" key="3">
    <source>
        <dbReference type="HAMAP-Rule" id="MF_00376"/>
    </source>
</evidence>
<protein>
    <recommendedName>
        <fullName evidence="3 4">Dephospho-CoA kinase</fullName>
        <ecNumber evidence="3 4">2.7.1.24</ecNumber>
    </recommendedName>
    <alternativeName>
        <fullName evidence="3">Dephosphocoenzyme A kinase</fullName>
    </alternativeName>
</protein>
<keyword evidence="3 5" id="KW-0808">Transferase</keyword>
<dbReference type="InterPro" id="IPR001977">
    <property type="entry name" value="Depp_CoAkinase"/>
</dbReference>
<comment type="caution">
    <text evidence="5">The sequence shown here is derived from an EMBL/GenBank/DDBJ whole genome shotgun (WGS) entry which is preliminary data.</text>
</comment>
<evidence type="ECO:0000256" key="2">
    <source>
        <dbReference type="ARBA" id="ARBA00022840"/>
    </source>
</evidence>
<dbReference type="PANTHER" id="PTHR10695">
    <property type="entry name" value="DEPHOSPHO-COA KINASE-RELATED"/>
    <property type="match status" value="1"/>
</dbReference>
<dbReference type="PROSITE" id="PS51219">
    <property type="entry name" value="DPCK"/>
    <property type="match status" value="1"/>
</dbReference>
<accession>A0A9D2DR17</accession>
<organism evidence="5 6">
    <name type="scientific">Candidatus Blautia faecigallinarum</name>
    <dbReference type="NCBI Taxonomy" id="2838488"/>
    <lineage>
        <taxon>Bacteria</taxon>
        <taxon>Bacillati</taxon>
        <taxon>Bacillota</taxon>
        <taxon>Clostridia</taxon>
        <taxon>Lachnospirales</taxon>
        <taxon>Lachnospiraceae</taxon>
        <taxon>Blautia</taxon>
    </lineage>
</organism>
<dbReference type="Proteomes" id="UP000824041">
    <property type="component" value="Unassembled WGS sequence"/>
</dbReference>
<name>A0A9D2DR17_9FIRM</name>
<evidence type="ECO:0000313" key="5">
    <source>
        <dbReference type="EMBL" id="HIZ21515.1"/>
    </source>
</evidence>
<dbReference type="SUPFAM" id="SSF52540">
    <property type="entry name" value="P-loop containing nucleoside triphosphate hydrolases"/>
    <property type="match status" value="1"/>
</dbReference>
<dbReference type="AlphaFoldDB" id="A0A9D2DR17"/>
<dbReference type="GO" id="GO:0005737">
    <property type="term" value="C:cytoplasm"/>
    <property type="evidence" value="ECO:0007669"/>
    <property type="project" value="UniProtKB-SubCell"/>
</dbReference>
<dbReference type="NCBIfam" id="TIGR00152">
    <property type="entry name" value="dephospho-CoA kinase"/>
    <property type="match status" value="1"/>
</dbReference>
<dbReference type="Pfam" id="PF01121">
    <property type="entry name" value="CoaE"/>
    <property type="match status" value="1"/>
</dbReference>
<keyword evidence="3" id="KW-0963">Cytoplasm</keyword>
<dbReference type="HAMAP" id="MF_00376">
    <property type="entry name" value="Dephospho_CoA_kinase"/>
    <property type="match status" value="1"/>
</dbReference>
<sequence>MKTIGITGGVGAGKSTVLSFLEEHCQAYVIQADLAGHKVMEPGERCYGPVVELFGKKILKTDKTIDRKKVSDVVFSNEELLKKLNAIIHPAVKTYILEELARQKEEGRKLCVVEAALLLEEGYQNFCDQVWYIHTDQEIRIERLRESRGYTREKALAIIKSQAPEDFFRSHADYIIENNKDLGRTFQQIIEGVERL</sequence>
<comment type="subcellular location">
    <subcellularLocation>
        <location evidence="3">Cytoplasm</location>
    </subcellularLocation>
</comment>
<gene>
    <name evidence="3 5" type="primary">coaE</name>
    <name evidence="5" type="ORF">IAA21_01785</name>
</gene>
<dbReference type="Gene3D" id="3.40.50.300">
    <property type="entry name" value="P-loop containing nucleotide triphosphate hydrolases"/>
    <property type="match status" value="1"/>
</dbReference>
<keyword evidence="2 3" id="KW-0067">ATP-binding</keyword>
<feature type="binding site" evidence="3">
    <location>
        <begin position="11"/>
        <end position="16"/>
    </location>
    <ligand>
        <name>ATP</name>
        <dbReference type="ChEBI" id="CHEBI:30616"/>
    </ligand>
</feature>
<evidence type="ECO:0000256" key="4">
    <source>
        <dbReference type="NCBIfam" id="TIGR00152"/>
    </source>
</evidence>
<dbReference type="PANTHER" id="PTHR10695:SF46">
    <property type="entry name" value="BIFUNCTIONAL COENZYME A SYNTHASE-RELATED"/>
    <property type="match status" value="1"/>
</dbReference>
<comment type="function">
    <text evidence="3">Catalyzes the phosphorylation of the 3'-hydroxyl group of dephosphocoenzyme A to form coenzyme A.</text>
</comment>
<dbReference type="CDD" id="cd02022">
    <property type="entry name" value="DPCK"/>
    <property type="match status" value="1"/>
</dbReference>
<dbReference type="GO" id="GO:0004140">
    <property type="term" value="F:dephospho-CoA kinase activity"/>
    <property type="evidence" value="ECO:0007669"/>
    <property type="project" value="UniProtKB-UniRule"/>
</dbReference>
<comment type="similarity">
    <text evidence="3">Belongs to the CoaE family.</text>
</comment>
<keyword evidence="3" id="KW-0173">Coenzyme A biosynthesis</keyword>
<keyword evidence="3 5" id="KW-0418">Kinase</keyword>
<evidence type="ECO:0000256" key="1">
    <source>
        <dbReference type="ARBA" id="ARBA00022741"/>
    </source>
</evidence>